<dbReference type="EMBL" id="JADGMS010000006">
    <property type="protein sequence ID" value="KAF9679422.1"/>
    <property type="molecule type" value="Genomic_DNA"/>
</dbReference>
<organism evidence="1 2">
    <name type="scientific">Salix dunnii</name>
    <dbReference type="NCBI Taxonomy" id="1413687"/>
    <lineage>
        <taxon>Eukaryota</taxon>
        <taxon>Viridiplantae</taxon>
        <taxon>Streptophyta</taxon>
        <taxon>Embryophyta</taxon>
        <taxon>Tracheophyta</taxon>
        <taxon>Spermatophyta</taxon>
        <taxon>Magnoliopsida</taxon>
        <taxon>eudicotyledons</taxon>
        <taxon>Gunneridae</taxon>
        <taxon>Pentapetalae</taxon>
        <taxon>rosids</taxon>
        <taxon>fabids</taxon>
        <taxon>Malpighiales</taxon>
        <taxon>Salicaceae</taxon>
        <taxon>Saliceae</taxon>
        <taxon>Salix</taxon>
    </lineage>
</organism>
<dbReference type="Proteomes" id="UP000657918">
    <property type="component" value="Unassembled WGS sequence"/>
</dbReference>
<comment type="caution">
    <text evidence="1">The sequence shown here is derived from an EMBL/GenBank/DDBJ whole genome shotgun (WGS) entry which is preliminary data.</text>
</comment>
<evidence type="ECO:0000313" key="1">
    <source>
        <dbReference type="EMBL" id="KAF9679422.1"/>
    </source>
</evidence>
<sequence>MVETQVTTMVIKVVDLGCEKCRKKIKKLLCKIPLPCMSCFYYQRKWLSFVDLMALMNNRNPEPDLCRGEKHSDNHCGVLLS</sequence>
<dbReference type="AlphaFoldDB" id="A0A835K2H9"/>
<evidence type="ECO:0008006" key="3">
    <source>
        <dbReference type="Google" id="ProtNLM"/>
    </source>
</evidence>
<accession>A0A835K2H9</accession>
<protein>
    <recommendedName>
        <fullName evidence="3">HMA domain-containing protein</fullName>
    </recommendedName>
</protein>
<reference evidence="1 2" key="1">
    <citation type="submission" date="2020-10" db="EMBL/GenBank/DDBJ databases">
        <title>Plant Genome Project.</title>
        <authorList>
            <person name="Zhang R.-G."/>
        </authorList>
    </citation>
    <scope>NUCLEOTIDE SEQUENCE [LARGE SCALE GENOMIC DNA]</scope>
    <source>
        <strain evidence="1">FAFU-HL-1</strain>
        <tissue evidence="1">Leaf</tissue>
    </source>
</reference>
<name>A0A835K2H9_9ROSI</name>
<keyword evidence="2" id="KW-1185">Reference proteome</keyword>
<evidence type="ECO:0000313" key="2">
    <source>
        <dbReference type="Proteomes" id="UP000657918"/>
    </source>
</evidence>
<gene>
    <name evidence="1" type="ORF">SADUNF_Sadunf06G0013500</name>
</gene>
<proteinExistence type="predicted"/>